<keyword evidence="3" id="KW-1185">Reference proteome</keyword>
<gene>
    <name evidence="2" type="ORF">G0Q06_12715</name>
</gene>
<accession>A0A6B2M6N0</accession>
<protein>
    <recommendedName>
        <fullName evidence="4">Beta-barrel porin 2</fullName>
    </recommendedName>
</protein>
<feature type="chain" id="PRO_5025448496" description="Beta-barrel porin 2" evidence="1">
    <location>
        <begin position="21"/>
        <end position="369"/>
    </location>
</feature>
<feature type="signal peptide" evidence="1">
    <location>
        <begin position="1"/>
        <end position="20"/>
    </location>
</feature>
<evidence type="ECO:0000313" key="3">
    <source>
        <dbReference type="Proteomes" id="UP000478417"/>
    </source>
</evidence>
<proteinExistence type="predicted"/>
<dbReference type="Proteomes" id="UP000478417">
    <property type="component" value="Unassembled WGS sequence"/>
</dbReference>
<organism evidence="2 3">
    <name type="scientific">Oceanipulchritudo coccoides</name>
    <dbReference type="NCBI Taxonomy" id="2706888"/>
    <lineage>
        <taxon>Bacteria</taxon>
        <taxon>Pseudomonadati</taxon>
        <taxon>Verrucomicrobiota</taxon>
        <taxon>Opitutia</taxon>
        <taxon>Puniceicoccales</taxon>
        <taxon>Oceanipulchritudinaceae</taxon>
        <taxon>Oceanipulchritudo</taxon>
    </lineage>
</organism>
<comment type="caution">
    <text evidence="2">The sequence shown here is derived from an EMBL/GenBank/DDBJ whole genome shotgun (WGS) entry which is preliminary data.</text>
</comment>
<evidence type="ECO:0008006" key="4">
    <source>
        <dbReference type="Google" id="ProtNLM"/>
    </source>
</evidence>
<sequence>MKRSLLSTTLFSCLALAALAQESPLLDASGEWLESDDVRVQTAWTSIQAPLAVDLMISGRVDYMGHRIEYQPNAPIDPFGEAVQIDETQVGLQLDLEKRRNRHQITASLNAYDGFRNFSSIWIDRYYRQQYGQGGIPGVSYESPEPKGFGTNFSYRYEAIPAAGYLTVSIGFLRDTVAPGYEIEDLGTSFELVQGEDSLNTWTGSIEWEGVVNSRARTRQTIRITNTTERDPRYGWSGALNFLISDKWISRTNGAYATEDPDFEAWSLSQTIECAIHPRWSLSATFRYYKDTGQIEAANLISSAAPELSTRQAFIALRYESEDQLSSYSFSVGPYETHYGQTGIGTERFFYLYQDRDWLWARISGRIVF</sequence>
<name>A0A6B2M6N0_9BACT</name>
<evidence type="ECO:0000313" key="2">
    <source>
        <dbReference type="EMBL" id="NDV63320.1"/>
    </source>
</evidence>
<dbReference type="AlphaFoldDB" id="A0A6B2M6N0"/>
<reference evidence="2 3" key="1">
    <citation type="submission" date="2020-02" db="EMBL/GenBank/DDBJ databases">
        <title>Albibacoteraceae fam. nov., the first described family within the subdivision 4 Verrucomicrobia.</title>
        <authorList>
            <person name="Xi F."/>
        </authorList>
    </citation>
    <scope>NUCLEOTIDE SEQUENCE [LARGE SCALE GENOMIC DNA]</scope>
    <source>
        <strain evidence="2 3">CK1056</strain>
    </source>
</reference>
<evidence type="ECO:0000256" key="1">
    <source>
        <dbReference type="SAM" id="SignalP"/>
    </source>
</evidence>
<dbReference type="EMBL" id="JAAGNX010000003">
    <property type="protein sequence ID" value="NDV63320.1"/>
    <property type="molecule type" value="Genomic_DNA"/>
</dbReference>
<keyword evidence="1" id="KW-0732">Signal</keyword>
<dbReference type="RefSeq" id="WP_163966717.1">
    <property type="nucleotide sequence ID" value="NZ_JAAGNX010000003.1"/>
</dbReference>